<dbReference type="EMBL" id="PRDW01000005">
    <property type="protein sequence ID" value="PPB83874.1"/>
    <property type="molecule type" value="Genomic_DNA"/>
</dbReference>
<evidence type="ECO:0000313" key="2">
    <source>
        <dbReference type="Proteomes" id="UP000243096"/>
    </source>
</evidence>
<evidence type="ECO:0000313" key="1">
    <source>
        <dbReference type="EMBL" id="PPB83874.1"/>
    </source>
</evidence>
<dbReference type="AlphaFoldDB" id="A0A2P5KAZ5"/>
<reference evidence="1 2" key="1">
    <citation type="submission" date="2018-01" db="EMBL/GenBank/DDBJ databases">
        <title>Genomic Encyclopedia of Type Strains, Phase III (KMG-III): the genomes of soil and plant-associated and newly described type strains.</title>
        <authorList>
            <person name="Whitman W."/>
        </authorList>
    </citation>
    <scope>NUCLEOTIDE SEQUENCE [LARGE SCALE GENOMIC DNA]</scope>
    <source>
        <strain evidence="1 2">HKI456</strain>
    </source>
</reference>
<gene>
    <name evidence="1" type="ORF">B0O95_10555</name>
</gene>
<comment type="caution">
    <text evidence="1">The sequence shown here is derived from an EMBL/GenBank/DDBJ whole genome shotgun (WGS) entry which is preliminary data.</text>
</comment>
<dbReference type="Proteomes" id="UP000243096">
    <property type="component" value="Unassembled WGS sequence"/>
</dbReference>
<sequence length="76" mass="8912">MGRTLRRPNSTSADFEAEWSKLMGKALELKKFGRRLTFHDLRAYYVPSIRQNAACCRIFMQIRRRPHDASTTAQRP</sequence>
<organism evidence="1 2">
    <name type="scientific">Mycetohabitans endofungorum</name>
    <dbReference type="NCBI Taxonomy" id="417203"/>
    <lineage>
        <taxon>Bacteria</taxon>
        <taxon>Pseudomonadati</taxon>
        <taxon>Pseudomonadota</taxon>
        <taxon>Betaproteobacteria</taxon>
        <taxon>Burkholderiales</taxon>
        <taxon>Burkholderiaceae</taxon>
        <taxon>Mycetohabitans</taxon>
    </lineage>
</organism>
<proteinExistence type="predicted"/>
<keyword evidence="2" id="KW-1185">Reference proteome</keyword>
<protein>
    <submittedName>
        <fullName evidence="1">Uncharacterized protein</fullName>
    </submittedName>
</protein>
<name>A0A2P5KAZ5_9BURK</name>
<accession>A0A2P5KAZ5</accession>